<evidence type="ECO:0000313" key="2">
    <source>
        <dbReference type="Proteomes" id="UP001176941"/>
    </source>
</evidence>
<accession>A0ABN8ZWY9</accession>
<reference evidence="1" key="1">
    <citation type="submission" date="2023-04" db="EMBL/GenBank/DDBJ databases">
        <authorList>
            <consortium name="ELIXIR-Norway"/>
        </authorList>
    </citation>
    <scope>NUCLEOTIDE SEQUENCE [LARGE SCALE GENOMIC DNA]</scope>
</reference>
<proteinExistence type="predicted"/>
<gene>
    <name evidence="1" type="ORF">MRATA1EN1_LOCUS27440</name>
</gene>
<name>A0ABN8ZWY9_RANTA</name>
<dbReference type="EMBL" id="OX459944">
    <property type="protein sequence ID" value="CAI9178478.1"/>
    <property type="molecule type" value="Genomic_DNA"/>
</dbReference>
<sequence length="121" mass="13345">MPSAEKVTHSLTAMYYPFLFSYPTAKGLLLSHPTFAPPGFPGGSVVKNLPADAEMRAKSLQSHPTLHDPMDCSPPGSSAHGTLQARTLEWVAMPLLQGIFPTQRSNSHLLRLLHCRRILYH</sequence>
<dbReference type="Proteomes" id="UP001176941">
    <property type="component" value="Chromosome 8"/>
</dbReference>
<protein>
    <submittedName>
        <fullName evidence="1">Uncharacterized protein</fullName>
    </submittedName>
</protein>
<evidence type="ECO:0000313" key="1">
    <source>
        <dbReference type="EMBL" id="CAI9178478.1"/>
    </source>
</evidence>
<organism evidence="1 2">
    <name type="scientific">Rangifer tarandus platyrhynchus</name>
    <name type="common">Svalbard reindeer</name>
    <dbReference type="NCBI Taxonomy" id="3082113"/>
    <lineage>
        <taxon>Eukaryota</taxon>
        <taxon>Metazoa</taxon>
        <taxon>Chordata</taxon>
        <taxon>Craniata</taxon>
        <taxon>Vertebrata</taxon>
        <taxon>Euteleostomi</taxon>
        <taxon>Mammalia</taxon>
        <taxon>Eutheria</taxon>
        <taxon>Laurasiatheria</taxon>
        <taxon>Artiodactyla</taxon>
        <taxon>Ruminantia</taxon>
        <taxon>Pecora</taxon>
        <taxon>Cervidae</taxon>
        <taxon>Odocoileinae</taxon>
        <taxon>Rangifer</taxon>
    </lineage>
</organism>
<keyword evidence="2" id="KW-1185">Reference proteome</keyword>